<organism evidence="2 3">
    <name type="scientific">Macrophomina phaseolina (strain MS6)</name>
    <name type="common">Charcoal rot fungus</name>
    <dbReference type="NCBI Taxonomy" id="1126212"/>
    <lineage>
        <taxon>Eukaryota</taxon>
        <taxon>Fungi</taxon>
        <taxon>Dikarya</taxon>
        <taxon>Ascomycota</taxon>
        <taxon>Pezizomycotina</taxon>
        <taxon>Dothideomycetes</taxon>
        <taxon>Dothideomycetes incertae sedis</taxon>
        <taxon>Botryosphaeriales</taxon>
        <taxon>Botryosphaeriaceae</taxon>
        <taxon>Macrophomina</taxon>
    </lineage>
</organism>
<name>K2S024_MACPH</name>
<evidence type="ECO:0000313" key="3">
    <source>
        <dbReference type="Proteomes" id="UP000007129"/>
    </source>
</evidence>
<proteinExistence type="predicted"/>
<dbReference type="VEuPathDB" id="FungiDB:MPH_06978"/>
<dbReference type="AlphaFoldDB" id="K2S024"/>
<accession>K2S024</accession>
<reference evidence="2 3" key="1">
    <citation type="journal article" date="2012" name="BMC Genomics">
        <title>Tools to kill: Genome of one of the most destructive plant pathogenic fungi Macrophomina phaseolina.</title>
        <authorList>
            <person name="Islam M.S."/>
            <person name="Haque M.S."/>
            <person name="Islam M.M."/>
            <person name="Emdad E.M."/>
            <person name="Halim A."/>
            <person name="Hossen Q.M.M."/>
            <person name="Hossain M.Z."/>
            <person name="Ahmed B."/>
            <person name="Rahim S."/>
            <person name="Rahman M.S."/>
            <person name="Alam M.M."/>
            <person name="Hou S."/>
            <person name="Wan X."/>
            <person name="Saito J.A."/>
            <person name="Alam M."/>
        </authorList>
    </citation>
    <scope>NUCLEOTIDE SEQUENCE [LARGE SCALE GENOMIC DNA]</scope>
    <source>
        <strain evidence="2 3">MS6</strain>
    </source>
</reference>
<comment type="caution">
    <text evidence="2">The sequence shown here is derived from an EMBL/GenBank/DDBJ whole genome shotgun (WGS) entry which is preliminary data.</text>
</comment>
<dbReference type="HOGENOM" id="CLU_1349167_0_0_1"/>
<dbReference type="InParanoid" id="K2S024"/>
<feature type="compositionally biased region" description="Polar residues" evidence="1">
    <location>
        <begin position="165"/>
        <end position="180"/>
    </location>
</feature>
<feature type="compositionally biased region" description="Basic and acidic residues" evidence="1">
    <location>
        <begin position="15"/>
        <end position="26"/>
    </location>
</feature>
<dbReference type="EMBL" id="AHHD01000291">
    <property type="protein sequence ID" value="EKG15839.1"/>
    <property type="molecule type" value="Genomic_DNA"/>
</dbReference>
<feature type="region of interest" description="Disordered" evidence="1">
    <location>
        <begin position="53"/>
        <end position="79"/>
    </location>
</feature>
<sequence length="203" mass="21778">MLQEPGRRGSGLLDEMDRSDGEKSDASQESAEDSGSWIVHKCTVQYDREEWAARAKAAAAQPLPATRREPSAPQASANKAIQLPEFSKNQIQSLTTLLSNIDKPSVRPRKFTGYPGAKLSLTPIEEISEAPTPDISTLSGSSGHRCGSAMEIDIMEEQNIEDTDFQGQPSANPSQEGKICSETTLESSAQLCGGGLLSREGRG</sequence>
<feature type="region of interest" description="Disordered" evidence="1">
    <location>
        <begin position="1"/>
        <end position="39"/>
    </location>
</feature>
<dbReference type="Proteomes" id="UP000007129">
    <property type="component" value="Unassembled WGS sequence"/>
</dbReference>
<protein>
    <submittedName>
        <fullName evidence="2">Uncharacterized protein</fullName>
    </submittedName>
</protein>
<evidence type="ECO:0000313" key="2">
    <source>
        <dbReference type="EMBL" id="EKG15839.1"/>
    </source>
</evidence>
<feature type="region of interest" description="Disordered" evidence="1">
    <location>
        <begin position="160"/>
        <end position="180"/>
    </location>
</feature>
<dbReference type="OrthoDB" id="10676087at2759"/>
<evidence type="ECO:0000256" key="1">
    <source>
        <dbReference type="SAM" id="MobiDB-lite"/>
    </source>
</evidence>
<gene>
    <name evidence="2" type="ORF">MPH_06978</name>
</gene>